<proteinExistence type="predicted"/>
<dbReference type="SUPFAM" id="SSF54106">
    <property type="entry name" value="LysM domain"/>
    <property type="match status" value="5"/>
</dbReference>
<feature type="domain" description="LysM" evidence="1">
    <location>
        <begin position="104"/>
        <end position="148"/>
    </location>
</feature>
<dbReference type="GO" id="GO:0008932">
    <property type="term" value="F:lytic endotransglycosylase activity"/>
    <property type="evidence" value="ECO:0007669"/>
    <property type="project" value="TreeGrafter"/>
</dbReference>
<dbReference type="OrthoDB" id="2149800at2"/>
<dbReference type="PANTHER" id="PTHR33734">
    <property type="entry name" value="LYSM DOMAIN-CONTAINING GPI-ANCHORED PROTEIN 2"/>
    <property type="match status" value="1"/>
</dbReference>
<dbReference type="Gene3D" id="3.10.350.10">
    <property type="entry name" value="LysM domain"/>
    <property type="match status" value="5"/>
</dbReference>
<dbReference type="PROSITE" id="PS51782">
    <property type="entry name" value="LYSM"/>
    <property type="match status" value="5"/>
</dbReference>
<sequence length="812" mass="92300">MKTRLIITLLVFFYTLGLQAQERRIQEDGKTYQIHVVEKGETIFSLSKAYSVEQRELLNANPDLIFGLKTGQELKIPVAETEKKEAPQQQAVASAQPDELPSFKTYKVKRRDGLHFIAKDFNVTVEDILKYNPQLEGKGLERGQTLLIPDADDLKRIREAKREQRALVAEPQSVSGIQKHKVVGDETLYSISKKYNRPIADLVKANPQVKDGLRIGMELTIPEAELSSELLMRPADGFFTHLVESGETFWSLERKYNVARDELEKYNPALAHGLQAGLRIRVPVSTEVPDIQAEPVNEAAFNKHTVGGGETLYSLSNTYNVSIAAIKKSNPVLGYRGLMAGETVLIPKQTEVEPQLVTEEQREMATGEDDKIQQPRFNRNDFALQVSAMERPEGCQPNFSASAGKYNVALLLPLYLAANDTINQVRMTREEMLLDEDFMSRVSNPDELPDDTVVVRELETVYPRSENFIHFYEGVLLAVDSLQRAGMNLQLHVFDTNQEQAVVDSIVRLNVFQNMDLIIGPVYPELQGPVVSFANANRIPMVSPLSASGSFEDNSPYYFKINPTKDYLVRETADYVGEEYFNKNLIVLEMGEYKHLPEATLVNLCREKFFSAGFSEADRDVRFHEYNFLAEGYWGLRRILSKTRENVFIIPSATEAQVSVAVSNINSLSEDFPVTLVGLSNFQRYNSIQPEYFHHSNMHVLNPYFVDYRAPLTNRFVRNFRRNFAAEPNQFSFQGYDVAFYFMSALFQYGKDFTDCLPYHHVALNQSEFYFDKVSRGGGYMNRGLFILNYKKNFEVAVDGLEGIPSLLLTEE</sequence>
<dbReference type="SUPFAM" id="SSF53822">
    <property type="entry name" value="Periplasmic binding protein-like I"/>
    <property type="match status" value="1"/>
</dbReference>
<gene>
    <name evidence="2" type="ORF">NC99_45440</name>
</gene>
<dbReference type="InterPro" id="IPR036779">
    <property type="entry name" value="LysM_dom_sf"/>
</dbReference>
<keyword evidence="3" id="KW-1185">Reference proteome</keyword>
<dbReference type="CDD" id="cd06268">
    <property type="entry name" value="PBP1_ABC_transporter_LIVBP-like"/>
    <property type="match status" value="1"/>
</dbReference>
<comment type="caution">
    <text evidence="2">The sequence shown here is derived from an EMBL/GenBank/DDBJ whole genome shotgun (WGS) entry which is preliminary data.</text>
</comment>
<dbReference type="EMBL" id="LGIA01000217">
    <property type="protein sequence ID" value="KOH42651.1"/>
    <property type="molecule type" value="Genomic_DNA"/>
</dbReference>
<feature type="domain" description="LysM" evidence="1">
    <location>
        <begin position="178"/>
        <end position="221"/>
    </location>
</feature>
<dbReference type="AlphaFoldDB" id="A0A0L8V2L0"/>
<feature type="domain" description="LysM" evidence="1">
    <location>
        <begin position="239"/>
        <end position="282"/>
    </location>
</feature>
<dbReference type="STRING" id="1409788.NC99_45440"/>
<accession>A0A0L8V2L0</accession>
<dbReference type="CDD" id="cd00118">
    <property type="entry name" value="LysM"/>
    <property type="match status" value="5"/>
</dbReference>
<dbReference type="Proteomes" id="UP000036958">
    <property type="component" value="Unassembled WGS sequence"/>
</dbReference>
<dbReference type="RefSeq" id="WP_053188717.1">
    <property type="nucleotide sequence ID" value="NZ_LGIA01000217.1"/>
</dbReference>
<reference evidence="3" key="1">
    <citation type="submission" date="2015-07" db="EMBL/GenBank/DDBJ databases">
        <title>Genome sequencing of Sunxiuqinia dokdonensis strain SK.</title>
        <authorList>
            <person name="Ahn S."/>
            <person name="Kim B.-C."/>
        </authorList>
    </citation>
    <scope>NUCLEOTIDE SEQUENCE [LARGE SCALE GENOMIC DNA]</scope>
    <source>
        <strain evidence="3">SK</strain>
    </source>
</reference>
<name>A0A0L8V2L0_9BACT</name>
<evidence type="ECO:0000313" key="2">
    <source>
        <dbReference type="EMBL" id="KOH42651.1"/>
    </source>
</evidence>
<dbReference type="InterPro" id="IPR028082">
    <property type="entry name" value="Peripla_BP_I"/>
</dbReference>
<dbReference type="Gene3D" id="3.40.50.2300">
    <property type="match status" value="2"/>
</dbReference>
<dbReference type="InterPro" id="IPR018392">
    <property type="entry name" value="LysM"/>
</dbReference>
<dbReference type="SMART" id="SM00257">
    <property type="entry name" value="LysM"/>
    <property type="match status" value="5"/>
</dbReference>
<dbReference type="Pfam" id="PF01476">
    <property type="entry name" value="LysM"/>
    <property type="match status" value="5"/>
</dbReference>
<evidence type="ECO:0000259" key="1">
    <source>
        <dbReference type="PROSITE" id="PS51782"/>
    </source>
</evidence>
<protein>
    <recommendedName>
        <fullName evidence="1">LysM domain-containing protein</fullName>
    </recommendedName>
</protein>
<organism evidence="2 3">
    <name type="scientific">Sunxiuqinia dokdonensis</name>
    <dbReference type="NCBI Taxonomy" id="1409788"/>
    <lineage>
        <taxon>Bacteria</taxon>
        <taxon>Pseudomonadati</taxon>
        <taxon>Bacteroidota</taxon>
        <taxon>Bacteroidia</taxon>
        <taxon>Marinilabiliales</taxon>
        <taxon>Prolixibacteraceae</taxon>
        <taxon>Sunxiuqinia</taxon>
    </lineage>
</organism>
<feature type="domain" description="LysM" evidence="1">
    <location>
        <begin position="302"/>
        <end position="346"/>
    </location>
</feature>
<feature type="domain" description="LysM" evidence="1">
    <location>
        <begin position="33"/>
        <end position="76"/>
    </location>
</feature>
<dbReference type="PANTHER" id="PTHR33734:SF22">
    <property type="entry name" value="MEMBRANE-BOUND LYTIC MUREIN TRANSGLYCOSYLASE D"/>
    <property type="match status" value="1"/>
</dbReference>
<evidence type="ECO:0000313" key="3">
    <source>
        <dbReference type="Proteomes" id="UP000036958"/>
    </source>
</evidence>